<dbReference type="SUPFAM" id="SSF52540">
    <property type="entry name" value="P-loop containing nucleoside triphosphate hydrolases"/>
    <property type="match status" value="1"/>
</dbReference>
<dbReference type="GO" id="GO:0006508">
    <property type="term" value="P:proteolysis"/>
    <property type="evidence" value="ECO:0007669"/>
    <property type="project" value="InterPro"/>
</dbReference>
<protein>
    <submittedName>
        <fullName evidence="7">ABC transporter ATP-binding protein</fullName>
    </submittedName>
</protein>
<organism evidence="7 8">
    <name type="scientific">Haloferax mucosum ATCC BAA-1512</name>
    <dbReference type="NCBI Taxonomy" id="662479"/>
    <lineage>
        <taxon>Archaea</taxon>
        <taxon>Methanobacteriati</taxon>
        <taxon>Methanobacteriota</taxon>
        <taxon>Stenosarchaea group</taxon>
        <taxon>Halobacteria</taxon>
        <taxon>Halobacteriales</taxon>
        <taxon>Haloferacaceae</taxon>
        <taxon>Haloferax</taxon>
    </lineage>
</organism>
<dbReference type="PANTHER" id="PTHR42711:SF5">
    <property type="entry name" value="ABC TRANSPORTER ATP-BINDING PROTEIN NATA"/>
    <property type="match status" value="1"/>
</dbReference>
<dbReference type="Gene3D" id="3.40.50.300">
    <property type="entry name" value="P-loop containing nucleotide triphosphate hydrolases"/>
    <property type="match status" value="1"/>
</dbReference>
<keyword evidence="4 7" id="KW-0067">ATP-binding</keyword>
<evidence type="ECO:0000256" key="3">
    <source>
        <dbReference type="ARBA" id="ARBA00022741"/>
    </source>
</evidence>
<dbReference type="EMBL" id="AOLN01000010">
    <property type="protein sequence ID" value="ELZ95969.1"/>
    <property type="molecule type" value="Genomic_DNA"/>
</dbReference>
<proteinExistence type="inferred from homology"/>
<dbReference type="RefSeq" id="WP_008319525.1">
    <property type="nucleotide sequence ID" value="NZ_AOLN01000010.1"/>
</dbReference>
<sequence length="338" mass="37600">MVAERTPKSRREPLISVEGLKKEYSSGDQTVTAVDDISFSIDRGSIVGILGPNGAGKTTTIKSLLGLVEPDAGKVLIDGSEVSEERKQVYSRVSAMLEGARNAYWRLTVEENMSFFMSHRGINPRSNTDRRRRILEELGLADKANVPVRELSRGMKQKAALACVLAQDTPVLFLDEPTLGLDVEATRALRSHLAALAAEDGRTIIISSHEMDTVQELCDRVIVMTNGRIAADKETQSFTDLFQAQAYEIEVEDDIEQPARTAIERRFDTAEFADYPSKTELTVTLDHKREVFDLMDTFRDHDVVPAKVNHADVDLEEAYLQVMQNNTERAVMEGPTNG</sequence>
<dbReference type="STRING" id="662479.C440_06752"/>
<keyword evidence="3" id="KW-0547">Nucleotide-binding</keyword>
<reference evidence="7 8" key="1">
    <citation type="journal article" date="2014" name="PLoS Genet.">
        <title>Phylogenetically driven sequencing of extremely halophilic archaea reveals strategies for static and dynamic osmo-response.</title>
        <authorList>
            <person name="Becker E.A."/>
            <person name="Seitzer P.M."/>
            <person name="Tritt A."/>
            <person name="Larsen D."/>
            <person name="Krusor M."/>
            <person name="Yao A.I."/>
            <person name="Wu D."/>
            <person name="Madern D."/>
            <person name="Eisen J.A."/>
            <person name="Darling A.E."/>
            <person name="Facciotti M.T."/>
        </authorList>
    </citation>
    <scope>NUCLEOTIDE SEQUENCE [LARGE SCALE GENOMIC DNA]</scope>
    <source>
        <strain evidence="7 8">ATCC BAA-1512</strain>
    </source>
</reference>
<evidence type="ECO:0000259" key="6">
    <source>
        <dbReference type="PROSITE" id="PS50893"/>
    </source>
</evidence>
<keyword evidence="2" id="KW-0813">Transport</keyword>
<dbReference type="GO" id="GO:0005524">
    <property type="term" value="F:ATP binding"/>
    <property type="evidence" value="ECO:0007669"/>
    <property type="project" value="UniProtKB-KW"/>
</dbReference>
<evidence type="ECO:0000313" key="7">
    <source>
        <dbReference type="EMBL" id="ELZ95969.1"/>
    </source>
</evidence>
<gene>
    <name evidence="7" type="ORF">C440_06752</name>
</gene>
<dbReference type="AlphaFoldDB" id="M0IKI7"/>
<dbReference type="GO" id="GO:0004197">
    <property type="term" value="F:cysteine-type endopeptidase activity"/>
    <property type="evidence" value="ECO:0007669"/>
    <property type="project" value="InterPro"/>
</dbReference>
<dbReference type="InterPro" id="IPR050763">
    <property type="entry name" value="ABC_transporter_ATP-binding"/>
</dbReference>
<dbReference type="OrthoDB" id="87732at2157"/>
<comment type="caution">
    <text evidence="7">The sequence shown here is derived from an EMBL/GenBank/DDBJ whole genome shotgun (WGS) entry which is preliminary data.</text>
</comment>
<dbReference type="Proteomes" id="UP000011550">
    <property type="component" value="Unassembled WGS sequence"/>
</dbReference>
<feature type="domain" description="Caspase family p20" evidence="5">
    <location>
        <begin position="199"/>
        <end position="290"/>
    </location>
</feature>
<dbReference type="SMART" id="SM00382">
    <property type="entry name" value="AAA"/>
    <property type="match status" value="1"/>
</dbReference>
<dbReference type="CDD" id="cd03230">
    <property type="entry name" value="ABC_DR_subfamily_A"/>
    <property type="match status" value="1"/>
</dbReference>
<evidence type="ECO:0000256" key="4">
    <source>
        <dbReference type="ARBA" id="ARBA00022840"/>
    </source>
</evidence>
<dbReference type="InterPro" id="IPR003439">
    <property type="entry name" value="ABC_transporter-like_ATP-bd"/>
</dbReference>
<dbReference type="InterPro" id="IPR003593">
    <property type="entry name" value="AAA+_ATPase"/>
</dbReference>
<name>M0IKI7_9EURY</name>
<dbReference type="PROSITE" id="PS50208">
    <property type="entry name" value="CASPASE_P20"/>
    <property type="match status" value="1"/>
</dbReference>
<evidence type="ECO:0000259" key="5">
    <source>
        <dbReference type="PROSITE" id="PS50208"/>
    </source>
</evidence>
<evidence type="ECO:0000256" key="2">
    <source>
        <dbReference type="ARBA" id="ARBA00022448"/>
    </source>
</evidence>
<evidence type="ECO:0000313" key="8">
    <source>
        <dbReference type="Proteomes" id="UP000011550"/>
    </source>
</evidence>
<dbReference type="GO" id="GO:0016887">
    <property type="term" value="F:ATP hydrolysis activity"/>
    <property type="evidence" value="ECO:0007669"/>
    <property type="project" value="InterPro"/>
</dbReference>
<evidence type="ECO:0000256" key="1">
    <source>
        <dbReference type="ARBA" id="ARBA00005417"/>
    </source>
</evidence>
<dbReference type="InterPro" id="IPR027417">
    <property type="entry name" value="P-loop_NTPase"/>
</dbReference>
<dbReference type="Pfam" id="PF00005">
    <property type="entry name" value="ABC_tran"/>
    <property type="match status" value="1"/>
</dbReference>
<feature type="domain" description="ABC transporter" evidence="6">
    <location>
        <begin position="15"/>
        <end position="251"/>
    </location>
</feature>
<dbReference type="PROSITE" id="PS50893">
    <property type="entry name" value="ABC_TRANSPORTER_2"/>
    <property type="match status" value="1"/>
</dbReference>
<dbReference type="PATRIC" id="fig|662479.7.peg.1363"/>
<dbReference type="InterPro" id="IPR001309">
    <property type="entry name" value="Pept_C14_p20"/>
</dbReference>
<comment type="similarity">
    <text evidence="1">Belongs to the ABC transporter superfamily.</text>
</comment>
<dbReference type="PANTHER" id="PTHR42711">
    <property type="entry name" value="ABC TRANSPORTER ATP-BINDING PROTEIN"/>
    <property type="match status" value="1"/>
</dbReference>
<keyword evidence="8" id="KW-1185">Reference proteome</keyword>
<accession>M0IKI7</accession>